<reference evidence="2 3" key="1">
    <citation type="submission" date="2017-03" db="EMBL/GenBank/DDBJ databases">
        <title>Isolation of Levoglucosan Utilizing Bacteria.</title>
        <authorList>
            <person name="Arya A.S."/>
        </authorList>
    </citation>
    <scope>NUCLEOTIDE SEQUENCE [LARGE SCALE GENOMIC DNA]</scope>
    <source>
        <strain evidence="2 3">MEC069</strain>
    </source>
</reference>
<dbReference type="EMBL" id="MYFO01000064">
    <property type="protein sequence ID" value="TFE82895.1"/>
    <property type="molecule type" value="Genomic_DNA"/>
</dbReference>
<feature type="transmembrane region" description="Helical" evidence="1">
    <location>
        <begin position="6"/>
        <end position="25"/>
    </location>
</feature>
<dbReference type="OrthoDB" id="2616762at2"/>
<sequence length="140" mass="15146">MNVALAVFGGVLGLGMTGVAVYSVWMIRQLWQQQAASPHAVSQQEIAAAYLSRWTLLDYGAVGLFVVGLLLLLADLLAVLRDRAAFPDYHFAYLLCGIIISVMSMLLLGIRLFVVIGLAKSGVLKRPVAPDHQNEPSHAD</sequence>
<comment type="caution">
    <text evidence="2">The sequence shown here is derived from an EMBL/GenBank/DDBJ whole genome shotgun (WGS) entry which is preliminary data.</text>
</comment>
<gene>
    <name evidence="2" type="ORF">B5M42_24305</name>
</gene>
<dbReference type="AlphaFoldDB" id="A0A4Y8PQ77"/>
<accession>A0A4Y8PQ77</accession>
<keyword evidence="1" id="KW-0472">Membrane</keyword>
<proteinExistence type="predicted"/>
<evidence type="ECO:0000256" key="1">
    <source>
        <dbReference type="SAM" id="Phobius"/>
    </source>
</evidence>
<evidence type="ECO:0000313" key="2">
    <source>
        <dbReference type="EMBL" id="TFE82895.1"/>
    </source>
</evidence>
<feature type="transmembrane region" description="Helical" evidence="1">
    <location>
        <begin position="56"/>
        <end position="79"/>
    </location>
</feature>
<feature type="transmembrane region" description="Helical" evidence="1">
    <location>
        <begin position="91"/>
        <end position="116"/>
    </location>
</feature>
<organism evidence="2 3">
    <name type="scientific">Paenibacillus athensensis</name>
    <dbReference type="NCBI Taxonomy" id="1967502"/>
    <lineage>
        <taxon>Bacteria</taxon>
        <taxon>Bacillati</taxon>
        <taxon>Bacillota</taxon>
        <taxon>Bacilli</taxon>
        <taxon>Bacillales</taxon>
        <taxon>Paenibacillaceae</taxon>
        <taxon>Paenibacillus</taxon>
    </lineage>
</organism>
<keyword evidence="3" id="KW-1185">Reference proteome</keyword>
<keyword evidence="1" id="KW-0812">Transmembrane</keyword>
<dbReference type="RefSeq" id="WP_134757656.1">
    <property type="nucleotide sequence ID" value="NZ_MYFO02000004.1"/>
</dbReference>
<evidence type="ECO:0000313" key="3">
    <source>
        <dbReference type="Proteomes" id="UP000298246"/>
    </source>
</evidence>
<name>A0A4Y8PQ77_9BACL</name>
<dbReference type="Proteomes" id="UP000298246">
    <property type="component" value="Unassembled WGS sequence"/>
</dbReference>
<keyword evidence="1" id="KW-1133">Transmembrane helix</keyword>
<protein>
    <submittedName>
        <fullName evidence="2">Uncharacterized protein</fullName>
    </submittedName>
</protein>